<keyword evidence="7" id="KW-0808">Transferase</keyword>
<dbReference type="GO" id="GO:0016740">
    <property type="term" value="F:transferase activity"/>
    <property type="evidence" value="ECO:0007669"/>
    <property type="project" value="UniProtKB-KW"/>
</dbReference>
<evidence type="ECO:0000256" key="6">
    <source>
        <dbReference type="ARBA" id="ARBA00023136"/>
    </source>
</evidence>
<dbReference type="PANTHER" id="PTHR47371">
    <property type="entry name" value="LIPOTEICHOIC ACID SYNTHASE"/>
    <property type="match status" value="1"/>
</dbReference>
<dbReference type="Gene3D" id="3.40.720.10">
    <property type="entry name" value="Alkaline Phosphatase, subunit A"/>
    <property type="match status" value="1"/>
</dbReference>
<evidence type="ECO:0000313" key="8">
    <source>
        <dbReference type="Proteomes" id="UP000175684"/>
    </source>
</evidence>
<comment type="subcellular location">
    <subcellularLocation>
        <location evidence="1">Cell membrane</location>
        <topology evidence="1">Multi-pass membrane protein</topology>
    </subcellularLocation>
</comment>
<dbReference type="EMBL" id="MAXD01000004">
    <property type="protein sequence ID" value="OFA34831.1"/>
    <property type="molecule type" value="Genomic_DNA"/>
</dbReference>
<evidence type="ECO:0000256" key="5">
    <source>
        <dbReference type="ARBA" id="ARBA00022989"/>
    </source>
</evidence>
<keyword evidence="5" id="KW-1133">Transmembrane helix</keyword>
<protein>
    <submittedName>
        <fullName evidence="7">Phosphoglycerol transferase</fullName>
    </submittedName>
</protein>
<comment type="pathway">
    <text evidence="2">Cell wall biogenesis; lipoteichoic acid biosynthesis.</text>
</comment>
<comment type="caution">
    <text evidence="7">The sequence shown here is derived from an EMBL/GenBank/DDBJ whole genome shotgun (WGS) entry which is preliminary data.</text>
</comment>
<keyword evidence="4" id="KW-0812">Transmembrane</keyword>
<dbReference type="SUPFAM" id="SSF53649">
    <property type="entry name" value="Alkaline phosphatase-like"/>
    <property type="match status" value="1"/>
</dbReference>
<accession>A0A1E7Y017</accession>
<evidence type="ECO:0000313" key="7">
    <source>
        <dbReference type="EMBL" id="OFA34831.1"/>
    </source>
</evidence>
<dbReference type="InterPro" id="IPR000917">
    <property type="entry name" value="Sulfatase_N"/>
</dbReference>
<dbReference type="OrthoDB" id="5363296at2"/>
<dbReference type="Proteomes" id="UP000175684">
    <property type="component" value="Unassembled WGS sequence"/>
</dbReference>
<dbReference type="Pfam" id="PF00884">
    <property type="entry name" value="Sulfatase"/>
    <property type="match status" value="1"/>
</dbReference>
<evidence type="ECO:0000256" key="4">
    <source>
        <dbReference type="ARBA" id="ARBA00022692"/>
    </source>
</evidence>
<dbReference type="InterPro" id="IPR050448">
    <property type="entry name" value="OpgB/LTA_synthase_biosynth"/>
</dbReference>
<proteinExistence type="predicted"/>
<evidence type="ECO:0000256" key="2">
    <source>
        <dbReference type="ARBA" id="ARBA00004936"/>
    </source>
</evidence>
<evidence type="ECO:0000256" key="3">
    <source>
        <dbReference type="ARBA" id="ARBA00022475"/>
    </source>
</evidence>
<name>A0A1E7Y017_BIFAD</name>
<dbReference type="CDD" id="cd16015">
    <property type="entry name" value="LTA_synthase"/>
    <property type="match status" value="1"/>
</dbReference>
<keyword evidence="3" id="KW-1003">Cell membrane</keyword>
<dbReference type="AlphaFoldDB" id="A0A1E7Y017"/>
<sequence>MLMSPRLHKGLFAVKEATMPYIQSAVHAFEPSYARHPKQSFTGGIYQPLADESMTDTPSYFKARHRAELYTQKTLLHAEPAHRSIYIPETEASVAPCDTDILAITDEQHASSFAAEAQVNGNHALQAMPRTLQTVRTALTTAGHSLKRAGHAIASAVHTTARATRTAATTVRNAWRTFTSFKAIQLIIKFFQSAHALWKKRHRFSFSFYAIILMALTTFETLFIQWGMYSEPEYKKGEDVSEAVKQASSIVGQLAHFISQIWFDKNYIFLLNLIILAVAYLTLIFIINRFWIATAIFSTVMTVYAVANHIKIESRNEPVLPADLNFITGGNTGQLASFIPQSSQGLVNTAVSGVIWLVVICIIMQFIDGRNAVIYCSWRHPFTGIKNLAGTLTRIVAACCSFALCFSFVWGFGNEGYWSTDFAKNLGDSPQIWNGLADSTNNGPVVNFLRLAHTKTMDKPNGYSQEAMEKISRKYTEQAKQLNQTRTENMTDNTVIMVLSETFSDPTRVPGVSFSEDPMPNIRHVKAQTTSGLMLSPGYGGGTANIEYQALSGLSMTNYSSTLSIAYQQLVPSLKWAPTLNQAWDKANGKGSSIAFHAYNRNMYFRDLNYKKFGFSKFYATDGTPQLKGLRPLGSAWYASDESFYSEVLKKISSSDQKKFYQVVTMQNHMPYEDFYPDNQFKDEDTSSNLQDDEKQNIETYTKGLSYTDQATTEFLNQLNHIDRPITVVFYGDHLPGIYSTAYSSKDNILGLHETDYFIWSNDASKSAGTKLDDVSSAYTSSNYFSAQLASHLNAKVSPYLAFLTKMHETIPAISIPSSAGGNADEPVYLDAAGNRINDKQLSKEAKTMLHDYQLIQYDMSVGKNYLKDTGFVVLPQ</sequence>
<gene>
    <name evidence="7" type="ORF">BBK15_06560</name>
</gene>
<keyword evidence="6" id="KW-0472">Membrane</keyword>
<dbReference type="GO" id="GO:0005886">
    <property type="term" value="C:plasma membrane"/>
    <property type="evidence" value="ECO:0007669"/>
    <property type="project" value="UniProtKB-SubCell"/>
</dbReference>
<organism evidence="7 8">
    <name type="scientific">Bifidobacterium adolescentis</name>
    <dbReference type="NCBI Taxonomy" id="1680"/>
    <lineage>
        <taxon>Bacteria</taxon>
        <taxon>Bacillati</taxon>
        <taxon>Actinomycetota</taxon>
        <taxon>Actinomycetes</taxon>
        <taxon>Bifidobacteriales</taxon>
        <taxon>Bifidobacteriaceae</taxon>
        <taxon>Bifidobacterium</taxon>
    </lineage>
</organism>
<evidence type="ECO:0000256" key="1">
    <source>
        <dbReference type="ARBA" id="ARBA00004651"/>
    </source>
</evidence>
<dbReference type="PANTHER" id="PTHR47371:SF3">
    <property type="entry name" value="PHOSPHOGLYCEROL TRANSFERASE I"/>
    <property type="match status" value="1"/>
</dbReference>
<dbReference type="InterPro" id="IPR017850">
    <property type="entry name" value="Alkaline_phosphatase_core_sf"/>
</dbReference>
<reference evidence="7 8" key="1">
    <citation type="submission" date="2016-07" db="EMBL/GenBank/DDBJ databases">
        <title>Draft Genome Sequence of Bifidobacterium adolescentis strain Km 4.</title>
        <authorList>
            <person name="Danilenko V.N."/>
        </authorList>
    </citation>
    <scope>NUCLEOTIDE SEQUENCE [LARGE SCALE GENOMIC DNA]</scope>
    <source>
        <strain evidence="7 8">Km 4</strain>
    </source>
</reference>